<keyword evidence="3" id="KW-1185">Reference proteome</keyword>
<comment type="caution">
    <text evidence="2">The sequence shown here is derived from an EMBL/GenBank/DDBJ whole genome shotgun (WGS) entry which is preliminary data.</text>
</comment>
<evidence type="ECO:0000313" key="3">
    <source>
        <dbReference type="Proteomes" id="UP000265515"/>
    </source>
</evidence>
<dbReference type="Proteomes" id="UP000265515">
    <property type="component" value="Unassembled WGS sequence"/>
</dbReference>
<sequence length="281" mass="31803">MHDELGYDGQRVQSQSEPAVEDGERGAMGPSSLDGSPLLSESRLVEQPTEPEGSLTAQLYDMESPRMQMRQKVSQPSPMDMETERVEVEVLGLFREGLTEDMQTQRVKTTLLNFGDTPRRDGDQAEASMRRRIEAGTEYTQDASPTHEEESLPESRGPIDHEPVRRDAWLAEEMGRMPSLHFPGWLAFERLGQAVRPHLPVDQSTGGLRVLYDDLTLQRTYIGSGLTVAQETTEQVRDYTRRVVIRSFELSCDRQTEHDALRAERLQLEALKVGSTVFWKA</sequence>
<dbReference type="AlphaFoldDB" id="A0A388LAQ7"/>
<feature type="region of interest" description="Disordered" evidence="1">
    <location>
        <begin position="1"/>
        <end position="82"/>
    </location>
</feature>
<organism evidence="2 3">
    <name type="scientific">Chara braunii</name>
    <name type="common">Braun's stonewort</name>
    <dbReference type="NCBI Taxonomy" id="69332"/>
    <lineage>
        <taxon>Eukaryota</taxon>
        <taxon>Viridiplantae</taxon>
        <taxon>Streptophyta</taxon>
        <taxon>Charophyceae</taxon>
        <taxon>Charales</taxon>
        <taxon>Characeae</taxon>
        <taxon>Chara</taxon>
    </lineage>
</organism>
<feature type="region of interest" description="Disordered" evidence="1">
    <location>
        <begin position="136"/>
        <end position="161"/>
    </location>
</feature>
<gene>
    <name evidence="2" type="ORF">CBR_g29548</name>
</gene>
<evidence type="ECO:0000256" key="1">
    <source>
        <dbReference type="SAM" id="MobiDB-lite"/>
    </source>
</evidence>
<feature type="compositionally biased region" description="Low complexity" evidence="1">
    <location>
        <begin position="29"/>
        <end position="42"/>
    </location>
</feature>
<proteinExistence type="predicted"/>
<accession>A0A388LAQ7</accession>
<dbReference type="EMBL" id="BFEA01000318">
    <property type="protein sequence ID" value="GBG79399.1"/>
    <property type="molecule type" value="Genomic_DNA"/>
</dbReference>
<reference evidence="2 3" key="1">
    <citation type="journal article" date="2018" name="Cell">
        <title>The Chara Genome: Secondary Complexity and Implications for Plant Terrestrialization.</title>
        <authorList>
            <person name="Nishiyama T."/>
            <person name="Sakayama H."/>
            <person name="Vries J.D."/>
            <person name="Buschmann H."/>
            <person name="Saint-Marcoux D."/>
            <person name="Ullrich K.K."/>
            <person name="Haas F.B."/>
            <person name="Vanderstraeten L."/>
            <person name="Becker D."/>
            <person name="Lang D."/>
            <person name="Vosolsobe S."/>
            <person name="Rombauts S."/>
            <person name="Wilhelmsson P.K.I."/>
            <person name="Janitza P."/>
            <person name="Kern R."/>
            <person name="Heyl A."/>
            <person name="Rumpler F."/>
            <person name="Villalobos L.I.A.C."/>
            <person name="Clay J.M."/>
            <person name="Skokan R."/>
            <person name="Toyoda A."/>
            <person name="Suzuki Y."/>
            <person name="Kagoshima H."/>
            <person name="Schijlen E."/>
            <person name="Tajeshwar N."/>
            <person name="Catarino B."/>
            <person name="Hetherington A.J."/>
            <person name="Saltykova A."/>
            <person name="Bonnot C."/>
            <person name="Breuninger H."/>
            <person name="Symeonidi A."/>
            <person name="Radhakrishnan G.V."/>
            <person name="Van Nieuwerburgh F."/>
            <person name="Deforce D."/>
            <person name="Chang C."/>
            <person name="Karol K.G."/>
            <person name="Hedrich R."/>
            <person name="Ulvskov P."/>
            <person name="Glockner G."/>
            <person name="Delwiche C.F."/>
            <person name="Petrasek J."/>
            <person name="Van de Peer Y."/>
            <person name="Friml J."/>
            <person name="Beilby M."/>
            <person name="Dolan L."/>
            <person name="Kohara Y."/>
            <person name="Sugano S."/>
            <person name="Fujiyama A."/>
            <person name="Delaux P.-M."/>
            <person name="Quint M."/>
            <person name="TheiBen G."/>
            <person name="Hagemann M."/>
            <person name="Harholt J."/>
            <person name="Dunand C."/>
            <person name="Zachgo S."/>
            <person name="Langdale J."/>
            <person name="Maumus F."/>
            <person name="Straeten D.V.D."/>
            <person name="Gould S.B."/>
            <person name="Rensing S.A."/>
        </authorList>
    </citation>
    <scope>NUCLEOTIDE SEQUENCE [LARGE SCALE GENOMIC DNA]</scope>
    <source>
        <strain evidence="2 3">S276</strain>
    </source>
</reference>
<protein>
    <submittedName>
        <fullName evidence="2">Uncharacterized protein</fullName>
    </submittedName>
</protein>
<name>A0A388LAQ7_CHABU</name>
<dbReference type="Gramene" id="GBG79399">
    <property type="protein sequence ID" value="GBG79399"/>
    <property type="gene ID" value="CBR_g29548"/>
</dbReference>
<evidence type="ECO:0000313" key="2">
    <source>
        <dbReference type="EMBL" id="GBG79399.1"/>
    </source>
</evidence>